<sequence length="62" mass="6767">MSEMENSPPVAKDPPRHWLKRGTRIIMGKLLALFVIGTASAFANSVLNLLDPHIFAIRGPLG</sequence>
<reference evidence="1" key="1">
    <citation type="submission" date="2015-05" db="EMBL/GenBank/DDBJ databases">
        <title>Permanent draft genome of Rhodopirellula islandicus K833.</title>
        <authorList>
            <person name="Kizina J."/>
            <person name="Richter M."/>
            <person name="Glockner F.O."/>
            <person name="Harder J."/>
        </authorList>
    </citation>
    <scope>NUCLEOTIDE SEQUENCE [LARGE SCALE GENOMIC DNA]</scope>
    <source>
        <strain evidence="1">K833</strain>
    </source>
</reference>
<organism evidence="1 2">
    <name type="scientific">Rhodopirellula islandica</name>
    <dbReference type="NCBI Taxonomy" id="595434"/>
    <lineage>
        <taxon>Bacteria</taxon>
        <taxon>Pseudomonadati</taxon>
        <taxon>Planctomycetota</taxon>
        <taxon>Planctomycetia</taxon>
        <taxon>Pirellulales</taxon>
        <taxon>Pirellulaceae</taxon>
        <taxon>Rhodopirellula</taxon>
    </lineage>
</organism>
<evidence type="ECO:0000313" key="1">
    <source>
        <dbReference type="EMBL" id="KLU07398.1"/>
    </source>
</evidence>
<evidence type="ECO:0000313" key="2">
    <source>
        <dbReference type="Proteomes" id="UP000036367"/>
    </source>
</evidence>
<dbReference type="Proteomes" id="UP000036367">
    <property type="component" value="Unassembled WGS sequence"/>
</dbReference>
<accession>A0A0J1BLS3</accession>
<dbReference type="AlphaFoldDB" id="A0A0J1BLS3"/>
<comment type="caution">
    <text evidence="1">The sequence shown here is derived from an EMBL/GenBank/DDBJ whole genome shotgun (WGS) entry which is preliminary data.</text>
</comment>
<proteinExistence type="predicted"/>
<protein>
    <submittedName>
        <fullName evidence="1">Uncharacterized protein</fullName>
    </submittedName>
</protein>
<dbReference type="PATRIC" id="fig|595434.4.peg.460"/>
<gene>
    <name evidence="1" type="ORF">RISK_000476</name>
</gene>
<dbReference type="EMBL" id="LECT01000006">
    <property type="protein sequence ID" value="KLU07398.1"/>
    <property type="molecule type" value="Genomic_DNA"/>
</dbReference>
<dbReference type="STRING" id="595434.RISK_000476"/>
<keyword evidence="2" id="KW-1185">Reference proteome</keyword>
<name>A0A0J1BLS3_RHOIS</name>